<evidence type="ECO:0000313" key="8">
    <source>
        <dbReference type="Proteomes" id="UP001485043"/>
    </source>
</evidence>
<dbReference type="GO" id="GO:0016604">
    <property type="term" value="C:nuclear body"/>
    <property type="evidence" value="ECO:0007669"/>
    <property type="project" value="TreeGrafter"/>
</dbReference>
<evidence type="ECO:0000256" key="3">
    <source>
        <dbReference type="ARBA" id="ARBA00023242"/>
    </source>
</evidence>
<feature type="region of interest" description="Disordered" evidence="4">
    <location>
        <begin position="1"/>
        <end position="104"/>
    </location>
</feature>
<comment type="caution">
    <text evidence="7">The sequence shown here is derived from an EMBL/GenBank/DDBJ whole genome shotgun (WGS) entry which is preliminary data.</text>
</comment>
<dbReference type="PANTHER" id="PTHR13165">
    <property type="entry name" value="ARSENITE-RESISTANCE PROTEIN 2"/>
    <property type="match status" value="1"/>
</dbReference>
<evidence type="ECO:0000256" key="4">
    <source>
        <dbReference type="SAM" id="MobiDB-lite"/>
    </source>
</evidence>
<feature type="compositionally biased region" description="Basic and acidic residues" evidence="4">
    <location>
        <begin position="57"/>
        <end position="76"/>
    </location>
</feature>
<dbReference type="AlphaFoldDB" id="A0AAW1SIG3"/>
<proteinExistence type="inferred from homology"/>
<feature type="compositionally biased region" description="Acidic residues" evidence="4">
    <location>
        <begin position="200"/>
        <end position="209"/>
    </location>
</feature>
<dbReference type="Pfam" id="PF12066">
    <property type="entry name" value="SERRATE_Ars2_N"/>
    <property type="match status" value="1"/>
</dbReference>
<feature type="domain" description="SERRATE/Ars2 N-terminal" evidence="6">
    <location>
        <begin position="106"/>
        <end position="190"/>
    </location>
</feature>
<feature type="compositionally biased region" description="Basic residues" evidence="4">
    <location>
        <begin position="1"/>
        <end position="11"/>
    </location>
</feature>
<feature type="compositionally biased region" description="Low complexity" evidence="4">
    <location>
        <begin position="441"/>
        <end position="474"/>
    </location>
</feature>
<dbReference type="InterPro" id="IPR021933">
    <property type="entry name" value="SERRATE/Ars2_N"/>
</dbReference>
<gene>
    <name evidence="7" type="ORF">WJX84_011157</name>
</gene>
<evidence type="ECO:0000313" key="7">
    <source>
        <dbReference type="EMBL" id="KAK9846182.1"/>
    </source>
</evidence>
<keyword evidence="8" id="KW-1185">Reference proteome</keyword>
<dbReference type="InterPro" id="IPR007042">
    <property type="entry name" value="SERRATE/Ars2_C"/>
</dbReference>
<evidence type="ECO:0008006" key="9">
    <source>
        <dbReference type="Google" id="ProtNLM"/>
    </source>
</evidence>
<comment type="subcellular location">
    <subcellularLocation>
        <location evidence="1">Nucleus</location>
    </subcellularLocation>
</comment>
<evidence type="ECO:0000256" key="1">
    <source>
        <dbReference type="ARBA" id="ARBA00004123"/>
    </source>
</evidence>
<dbReference type="GO" id="GO:0031053">
    <property type="term" value="P:primary miRNA processing"/>
    <property type="evidence" value="ECO:0007669"/>
    <property type="project" value="TreeGrafter"/>
</dbReference>
<evidence type="ECO:0000259" key="5">
    <source>
        <dbReference type="Pfam" id="PF04959"/>
    </source>
</evidence>
<evidence type="ECO:0000259" key="6">
    <source>
        <dbReference type="Pfam" id="PF12066"/>
    </source>
</evidence>
<reference evidence="7 8" key="1">
    <citation type="journal article" date="2024" name="Nat. Commun.">
        <title>Phylogenomics reveals the evolutionary origins of lichenization in chlorophyte algae.</title>
        <authorList>
            <person name="Puginier C."/>
            <person name="Libourel C."/>
            <person name="Otte J."/>
            <person name="Skaloud P."/>
            <person name="Haon M."/>
            <person name="Grisel S."/>
            <person name="Petersen M."/>
            <person name="Berrin J.G."/>
            <person name="Delaux P.M."/>
            <person name="Dal Grande F."/>
            <person name="Keller J."/>
        </authorList>
    </citation>
    <scope>NUCLEOTIDE SEQUENCE [LARGE SCALE GENOMIC DNA]</scope>
    <source>
        <strain evidence="7 8">SAG 2523</strain>
    </source>
</reference>
<feature type="region of interest" description="Disordered" evidence="4">
    <location>
        <begin position="179"/>
        <end position="209"/>
    </location>
</feature>
<dbReference type="Pfam" id="PF04959">
    <property type="entry name" value="ARS2"/>
    <property type="match status" value="1"/>
</dbReference>
<feature type="domain" description="SERRATE/Ars2 C-terminal" evidence="5">
    <location>
        <begin position="326"/>
        <end position="499"/>
    </location>
</feature>
<feature type="compositionally biased region" description="Low complexity" evidence="4">
    <location>
        <begin position="502"/>
        <end position="514"/>
    </location>
</feature>
<dbReference type="EMBL" id="JALJOV010001550">
    <property type="protein sequence ID" value="KAK9846182.1"/>
    <property type="molecule type" value="Genomic_DNA"/>
</dbReference>
<protein>
    <recommendedName>
        <fullName evidence="9">SERRATE/Ars2 N-terminal domain-containing protein</fullName>
    </recommendedName>
</protein>
<comment type="similarity">
    <text evidence="2">Belongs to the ARS2 family.</text>
</comment>
<sequence>MNQGGRRRSPRRYGGPPVNQRQRRRSMSPAGGGDRFRRNSPPFKRRREDQYYGNGRVDQRFPDEYGRRSPYQDRFEYGSQGYRDSYGNGRAPTPPARQRDGPPSFKEFMAQLPDEVTPDQAQIQYKAHMATYFGSAVKAEFEASKNDEWMRRKYHPRDQEQGLKDRNVASQEEAARFALEAESDSLDVTAQGKSARNEGDPESMEDEQEIPVAPEAAWKAERVLTDLKLTGQLQKKLDAEKGIGGFGPTAEEAKPATADATGAAPVTEDAAAAAPVKQLDINVLYLWRVHGVDYYAGLEVAEPSEWGVHLVQPRTLRGPRPEEGEEADPAQEKQELKQMDKCISSVWKKRMTVPDPYEVRLQKEKVEKKIDDFVEAQVKQLDENKWGNTLSKKLFKGKEYVLKHIRVKHAHVLEEQVNQIHEEMYWNNYRQDMEGQESQRQEMAAEQLKAQQQAAMQAAVPPSSAAGAANGEAAAEGEVEEGFGADGEAGRAGGRRRGGGANAMRGGNRARGSMMGMGRGGMMGGADGMMMGGMMMGGPMPGQMLVPAPGAGPFGPFIQVPIGGGAGHMGGGPDMMHPMMGGGRGRGRGRGRGGFGGPMRGAGAYYDLDAPENQRSVLDYGDL</sequence>
<dbReference type="PANTHER" id="PTHR13165:SF0">
    <property type="entry name" value="SERRATE RNA EFFECTOR MOLECULE HOMOLOG"/>
    <property type="match status" value="1"/>
</dbReference>
<feature type="region of interest" description="Disordered" evidence="4">
    <location>
        <begin position="436"/>
        <end position="519"/>
    </location>
</feature>
<evidence type="ECO:0000256" key="2">
    <source>
        <dbReference type="ARBA" id="ARBA00005407"/>
    </source>
</evidence>
<dbReference type="Proteomes" id="UP001485043">
    <property type="component" value="Unassembled WGS sequence"/>
</dbReference>
<dbReference type="InterPro" id="IPR039727">
    <property type="entry name" value="SE/Ars2"/>
</dbReference>
<name>A0AAW1SIG3_9CHLO</name>
<feature type="region of interest" description="Disordered" evidence="4">
    <location>
        <begin position="315"/>
        <end position="335"/>
    </location>
</feature>
<organism evidence="7 8">
    <name type="scientific">Apatococcus fuscideae</name>
    <dbReference type="NCBI Taxonomy" id="2026836"/>
    <lineage>
        <taxon>Eukaryota</taxon>
        <taxon>Viridiplantae</taxon>
        <taxon>Chlorophyta</taxon>
        <taxon>core chlorophytes</taxon>
        <taxon>Trebouxiophyceae</taxon>
        <taxon>Chlorellales</taxon>
        <taxon>Chlorellaceae</taxon>
        <taxon>Apatococcus</taxon>
    </lineage>
</organism>
<accession>A0AAW1SIG3</accession>
<keyword evidence="3" id="KW-0539">Nucleus</keyword>